<dbReference type="InterPro" id="IPR036598">
    <property type="entry name" value="GOLD_dom_sf"/>
</dbReference>
<dbReference type="InterPro" id="IPR011074">
    <property type="entry name" value="CRAL/TRIO_N_dom"/>
</dbReference>
<dbReference type="InterPro" id="IPR009038">
    <property type="entry name" value="GOLD_dom"/>
</dbReference>
<dbReference type="GeneID" id="107226597"/>
<proteinExistence type="predicted"/>
<keyword evidence="3" id="KW-1185">Reference proteome</keyword>
<evidence type="ECO:0000313" key="3">
    <source>
        <dbReference type="Proteomes" id="UP000829291"/>
    </source>
</evidence>
<feature type="domain" description="CRAL-TRIO" evidence="1">
    <location>
        <begin position="151"/>
        <end position="328"/>
    </location>
</feature>
<dbReference type="PRINTS" id="PR00180">
    <property type="entry name" value="CRETINALDHBP"/>
</dbReference>
<dbReference type="SUPFAM" id="SSF46938">
    <property type="entry name" value="CRAL/TRIO N-terminal domain"/>
    <property type="match status" value="1"/>
</dbReference>
<evidence type="ECO:0000259" key="1">
    <source>
        <dbReference type="PROSITE" id="PS50191"/>
    </source>
</evidence>
<dbReference type="InterPro" id="IPR051064">
    <property type="entry name" value="SEC14/CRAL-TRIO_domain"/>
</dbReference>
<dbReference type="CDD" id="cd00170">
    <property type="entry name" value="SEC14"/>
    <property type="match status" value="1"/>
</dbReference>
<dbReference type="Gene3D" id="3.40.525.10">
    <property type="entry name" value="CRAL-TRIO lipid binding domain"/>
    <property type="match status" value="1"/>
</dbReference>
<dbReference type="RefSeq" id="XP_046591931.1">
    <property type="nucleotide sequence ID" value="XM_046735975.1"/>
</dbReference>
<dbReference type="SMART" id="SM01100">
    <property type="entry name" value="CRAL_TRIO_N"/>
    <property type="match status" value="1"/>
</dbReference>
<protein>
    <submittedName>
        <fullName evidence="4 5">SEC14-like protein 2 isoform X1</fullName>
    </submittedName>
</protein>
<dbReference type="InterPro" id="IPR001251">
    <property type="entry name" value="CRAL-TRIO_dom"/>
</dbReference>
<organism evidence="3 5">
    <name type="scientific">Neodiprion lecontei</name>
    <name type="common">Redheaded pine sawfly</name>
    <dbReference type="NCBI Taxonomy" id="441921"/>
    <lineage>
        <taxon>Eukaryota</taxon>
        <taxon>Metazoa</taxon>
        <taxon>Ecdysozoa</taxon>
        <taxon>Arthropoda</taxon>
        <taxon>Hexapoda</taxon>
        <taxon>Insecta</taxon>
        <taxon>Pterygota</taxon>
        <taxon>Neoptera</taxon>
        <taxon>Endopterygota</taxon>
        <taxon>Hymenoptera</taxon>
        <taxon>Tenthredinoidea</taxon>
        <taxon>Diprionidae</taxon>
        <taxon>Diprioninae</taxon>
        <taxon>Neodiprion</taxon>
    </lineage>
</organism>
<dbReference type="PROSITE" id="PS50866">
    <property type="entry name" value="GOLD"/>
    <property type="match status" value="1"/>
</dbReference>
<accession>A0ABM3FV76</accession>
<dbReference type="PANTHER" id="PTHR23324:SF83">
    <property type="entry name" value="SEC14-LIKE PROTEIN 2"/>
    <property type="match status" value="1"/>
</dbReference>
<dbReference type="SUPFAM" id="SSF101576">
    <property type="entry name" value="Supernatant protein factor (SPF), C-terminal domain"/>
    <property type="match status" value="1"/>
</dbReference>
<dbReference type="Pfam" id="PF00650">
    <property type="entry name" value="CRAL_TRIO"/>
    <property type="match status" value="1"/>
</dbReference>
<dbReference type="InterPro" id="IPR036865">
    <property type="entry name" value="CRAL-TRIO_dom_sf"/>
</dbReference>
<dbReference type="PANTHER" id="PTHR23324">
    <property type="entry name" value="SEC14 RELATED PROTEIN"/>
    <property type="match status" value="1"/>
</dbReference>
<gene>
    <name evidence="4 5" type="primary">LOC107226597</name>
</gene>
<dbReference type="Gene3D" id="2.60.120.680">
    <property type="entry name" value="GOLD domain"/>
    <property type="match status" value="1"/>
</dbReference>
<dbReference type="InterPro" id="IPR036273">
    <property type="entry name" value="CRAL/TRIO_N_dom_sf"/>
</dbReference>
<dbReference type="RefSeq" id="XP_046591930.1">
    <property type="nucleotide sequence ID" value="XM_046735974.1"/>
</dbReference>
<dbReference type="Proteomes" id="UP000829291">
    <property type="component" value="Chromosome 3"/>
</dbReference>
<evidence type="ECO:0000313" key="5">
    <source>
        <dbReference type="RefSeq" id="XP_046591931.1"/>
    </source>
</evidence>
<dbReference type="SMART" id="SM00516">
    <property type="entry name" value="SEC14"/>
    <property type="match status" value="1"/>
</dbReference>
<dbReference type="SUPFAM" id="SSF52087">
    <property type="entry name" value="CRAL/TRIO domain"/>
    <property type="match status" value="1"/>
</dbReference>
<reference evidence="4 5" key="1">
    <citation type="submission" date="2025-05" db="UniProtKB">
        <authorList>
            <consortium name="RefSeq"/>
        </authorList>
    </citation>
    <scope>IDENTIFICATION</scope>
    <source>
        <tissue evidence="4 5">Thorax and Abdomen</tissue>
    </source>
</reference>
<dbReference type="PROSITE" id="PS50191">
    <property type="entry name" value="CRAL_TRIO"/>
    <property type="match status" value="1"/>
</dbReference>
<dbReference type="InterPro" id="IPR012446">
    <property type="entry name" value="CRAC_channel"/>
</dbReference>
<sequence>MSVWSTSTGRNSVFAAEGAPSLLSHIPVHAHAHTEQRNNNGHCFHSRAHSCQSKMSQSGDGLHTPGYLSWRKLQLSRAKLKASSKTSALLSGFAMFRRNVRDVLQPHHDDHFLLRWLRARKWDATAAEKMLRDSLEWRKIWQVDKIHEWVAPPIFDDYLPRGLSGFDKDGAPTVIAPFAGLDMYGLLHVISKNDMIKVTIKYLEQYLKIAQEQSKKHGQIANQITVIFDMEDFNLRQYAWRPAGELVIALIQMYEANYPEILKMCYIINAPKVFALAFSIVKNFLNEYTLSKIQIYKADPAKWKPAVLRTISADQLPKHFGGTLTDPDGNPRLTTKICQGGKIPKHMYSSKADKEKLNADLETATIKKGDKLTLNFLTAEEGSFLRWEFRSESHDIKFGIIEKNEEGAQSEVIPLHRVPAHEMDEVGVITCKAPATYSVIFDNSYSILRNKKIHYLVQVIPPLPTVTEALTLSDN</sequence>
<dbReference type="Pfam" id="PF03765">
    <property type="entry name" value="CRAL_TRIO_N"/>
    <property type="match status" value="1"/>
</dbReference>
<dbReference type="Pfam" id="PF07856">
    <property type="entry name" value="Orai-1"/>
    <property type="match status" value="1"/>
</dbReference>
<feature type="domain" description="GOLD" evidence="2">
    <location>
        <begin position="354"/>
        <end position="459"/>
    </location>
</feature>
<name>A0ABM3FV76_NEOLC</name>
<evidence type="ECO:0000313" key="4">
    <source>
        <dbReference type="RefSeq" id="XP_046591930.1"/>
    </source>
</evidence>
<evidence type="ECO:0000259" key="2">
    <source>
        <dbReference type="PROSITE" id="PS50866"/>
    </source>
</evidence>